<name>A0A1G1XXU1_9BACT</name>
<evidence type="ECO:0000313" key="3">
    <source>
        <dbReference type="Proteomes" id="UP000178930"/>
    </source>
</evidence>
<proteinExistence type="predicted"/>
<sequence>MVEPILPNQIIDFKLKASYWYVTHKLLLRKILVGFLIFLNLVFYSYSLYLGLLIFVVQDPLLKQDLNQLSGNLIDYRYFHEINRPIPLEILDSAVLGSRDGRFDYILKVRNPNLKLTAAKALFQLVAGSQVMAEKHSFILPGEEKYIAFFGLESSADTAPAIRLAQVNWRRVSNYEDFRQQRFQFSSNEVEFKNAGVGSSSSAVSTLNFKITNQSAYNYWQVGVYMVLFSGDQVVGANYLALDNFKSGETRLVEMRWYESLSYVSRVDIIPEVNILDPAVYMPVE</sequence>
<evidence type="ECO:0000256" key="1">
    <source>
        <dbReference type="SAM" id="Phobius"/>
    </source>
</evidence>
<organism evidence="2 3">
    <name type="scientific">Candidatus Buchananbacteria bacterium RIFCSPHIGHO2_01_FULL_39_14</name>
    <dbReference type="NCBI Taxonomy" id="1797532"/>
    <lineage>
        <taxon>Bacteria</taxon>
        <taxon>Candidatus Buchananiibacteriota</taxon>
    </lineage>
</organism>
<protein>
    <submittedName>
        <fullName evidence="2">Uncharacterized protein</fullName>
    </submittedName>
</protein>
<dbReference type="AlphaFoldDB" id="A0A1G1XXU1"/>
<dbReference type="Proteomes" id="UP000178930">
    <property type="component" value="Unassembled WGS sequence"/>
</dbReference>
<dbReference type="EMBL" id="MHIB01000012">
    <property type="protein sequence ID" value="OGY44822.1"/>
    <property type="molecule type" value="Genomic_DNA"/>
</dbReference>
<keyword evidence="1" id="KW-1133">Transmembrane helix</keyword>
<comment type="caution">
    <text evidence="2">The sequence shown here is derived from an EMBL/GenBank/DDBJ whole genome shotgun (WGS) entry which is preliminary data.</text>
</comment>
<reference evidence="2 3" key="1">
    <citation type="journal article" date="2016" name="Nat. Commun.">
        <title>Thousands of microbial genomes shed light on interconnected biogeochemical processes in an aquifer system.</title>
        <authorList>
            <person name="Anantharaman K."/>
            <person name="Brown C.T."/>
            <person name="Hug L.A."/>
            <person name="Sharon I."/>
            <person name="Castelle C.J."/>
            <person name="Probst A.J."/>
            <person name="Thomas B.C."/>
            <person name="Singh A."/>
            <person name="Wilkins M.J."/>
            <person name="Karaoz U."/>
            <person name="Brodie E.L."/>
            <person name="Williams K.H."/>
            <person name="Hubbard S.S."/>
            <person name="Banfield J.F."/>
        </authorList>
    </citation>
    <scope>NUCLEOTIDE SEQUENCE [LARGE SCALE GENOMIC DNA]</scope>
</reference>
<accession>A0A1G1XXU1</accession>
<feature type="transmembrane region" description="Helical" evidence="1">
    <location>
        <begin position="31"/>
        <end position="57"/>
    </location>
</feature>
<keyword evidence="1" id="KW-0812">Transmembrane</keyword>
<evidence type="ECO:0000313" key="2">
    <source>
        <dbReference type="EMBL" id="OGY44822.1"/>
    </source>
</evidence>
<keyword evidence="1" id="KW-0472">Membrane</keyword>
<gene>
    <name evidence="2" type="ORF">A2729_02975</name>
</gene>